<name>A0A7S7NPT6_PALFE</name>
<dbReference type="Proteomes" id="UP000593892">
    <property type="component" value="Chromosome"/>
</dbReference>
<protein>
    <submittedName>
        <fullName evidence="1">Uncharacterized protein</fullName>
    </submittedName>
</protein>
<evidence type="ECO:0000313" key="1">
    <source>
        <dbReference type="EMBL" id="QOY87074.1"/>
    </source>
</evidence>
<dbReference type="EMBL" id="CP063849">
    <property type="protein sequence ID" value="QOY87074.1"/>
    <property type="molecule type" value="Genomic_DNA"/>
</dbReference>
<reference evidence="1 2" key="1">
    <citation type="submission" date="2020-10" db="EMBL/GenBank/DDBJ databases">
        <title>Complete genome sequence of Paludibaculum fermentans P105T, a facultatively anaerobic acidobacterium capable of dissimilatory Fe(III) reduction.</title>
        <authorList>
            <person name="Dedysh S.N."/>
            <person name="Beletsky A.V."/>
            <person name="Kulichevskaya I.S."/>
            <person name="Mardanov A.V."/>
            <person name="Ravin N.V."/>
        </authorList>
    </citation>
    <scope>NUCLEOTIDE SEQUENCE [LARGE SCALE GENOMIC DNA]</scope>
    <source>
        <strain evidence="1 2">P105</strain>
    </source>
</reference>
<dbReference type="InterPro" id="IPR057062">
    <property type="entry name" value="TriTu"/>
</dbReference>
<sequence>MMRHPLTLQEIICWYRSKKLALAGSDVSIVDIRERTDDIPAAAADFRTPKTMGRINGWVTGEFDFEAVRVPDGEDLFWHHASVQRFEALEETYDKFLQCMSNSGKVAGP</sequence>
<dbReference type="AlphaFoldDB" id="A0A7S7NPT6"/>
<dbReference type="RefSeq" id="WP_194448743.1">
    <property type="nucleotide sequence ID" value="NZ_CP063849.1"/>
</dbReference>
<accession>A0A7S7NPT6</accession>
<evidence type="ECO:0000313" key="2">
    <source>
        <dbReference type="Proteomes" id="UP000593892"/>
    </source>
</evidence>
<keyword evidence="2" id="KW-1185">Reference proteome</keyword>
<organism evidence="1 2">
    <name type="scientific">Paludibaculum fermentans</name>
    <dbReference type="NCBI Taxonomy" id="1473598"/>
    <lineage>
        <taxon>Bacteria</taxon>
        <taxon>Pseudomonadati</taxon>
        <taxon>Acidobacteriota</taxon>
        <taxon>Terriglobia</taxon>
        <taxon>Bryobacterales</taxon>
        <taxon>Bryobacteraceae</taxon>
        <taxon>Paludibaculum</taxon>
    </lineage>
</organism>
<dbReference type="Pfam" id="PF24689">
    <property type="entry name" value="TriTu"/>
    <property type="match status" value="1"/>
</dbReference>
<gene>
    <name evidence="1" type="ORF">IRI77_30555</name>
</gene>
<proteinExistence type="predicted"/>
<dbReference type="KEGG" id="pfer:IRI77_30555"/>